<dbReference type="CDD" id="cd09218">
    <property type="entry name" value="TLP-PA"/>
    <property type="match status" value="1"/>
</dbReference>
<dbReference type="Proteomes" id="UP001157006">
    <property type="component" value="Chromosome 1S"/>
</dbReference>
<evidence type="ECO:0000256" key="5">
    <source>
        <dbReference type="ARBA" id="ARBA00022525"/>
    </source>
</evidence>
<evidence type="ECO:0000256" key="18">
    <source>
        <dbReference type="ARBA" id="ARBA00023170"/>
    </source>
</evidence>
<dbReference type="InterPro" id="IPR001480">
    <property type="entry name" value="Bulb-type_lectin_dom"/>
</dbReference>
<dbReference type="GO" id="GO:0005576">
    <property type="term" value="C:extracellular region"/>
    <property type="evidence" value="ECO:0007669"/>
    <property type="project" value="UniProtKB-SubCell"/>
</dbReference>
<sequence>MVMQISLVIFFTLHLSVTVVTSAKLTIINQCNYTVWPASSTSAGTAGNTGNATHTGFILKPGENSTITTSDKWSGRVWGRTLCTTDSATGNFSCVTGDCGSGKIACDNSGSRPLTLAEFSLNGSNNQDYYDVDLVDGYNVPMNIVPLNSSGKCNITGCPTDLNAVCPTELKAMNNGTLVGCQGPCAAFNLQVFCCAGSHSTPETCEPSVYANIFKKACPTAYSYPYDDSTSTFSCPATDYHVVFCPANSTSLNPVDQVGSSVSVGESLIAGSGTTRWLSTSGDFAFGFYQLPDELFLLAIWYEKIQTDAIIWYANGDNPAQKGSRLVLNDSSGLVLTNPQGLELWRSNFTSGSVSKGMMNDDGNFQLQDENSGAIWDSFSHPTDTLVPNQVMELNGNLSSRQGAFNFSRGRFKLHLQEDGNLVLNLINLPSNYSYDPYYSSDTNSDAKNQTNVGQRLIFDRSGLLYIEKKGGDNISISNQNGTFSTDNFYYKATINYDGVFTIAFYPKDPKRGQSWVIAKTIPENICLYSTFTDGEGVCGFNSICTLTNDQRPNCTCPDGYSLIDSNNMYAGCIPNFQVICQAGGNWGSQDDMYTMKELPNTDWPKSDYEIISPSSLQECKESCLQDCLCVLVSFNQSSCWKKKLPLSYGRNDQVVKGISVMKLMKNDPFSSISNQKKDHETLIIVISVLLGSSMLVIVTLLGAMFFGFPYNRKKIKSCRTNKNVVDNNLRNFSFKEIVEATSNFREELGRGSCSVVYKGTIEMMVDVAVKKLDKLLQDSDKEFQTEMSVIGQTHHRNLVRLLGYCNEGQHRILVYELMSNGTLASFLFTSLKPNWNQRFQIVLGIARGLVYLHEGCCTQIIHCDIKPQNILLDDHYNARISDFGLAKLLLINQSHTETGIRGTKGYVAPDWFRSAPITAKVDTYSFGVLLLEIICCRKNVEKEFVNEEQGILTDWAYDCYKTKRLDNLLENDNEVGNDMMSLEKLVMIVIWCIQEDPSLRPTMKEVLLMLEGIVEVVVPRSPYLYGSVSCN</sequence>
<dbReference type="FunFam" id="1.10.510.10:FF:000237">
    <property type="entry name" value="G-type lectin S-receptor-like serine/threonine-protein kinase"/>
    <property type="match status" value="1"/>
</dbReference>
<evidence type="ECO:0000256" key="1">
    <source>
        <dbReference type="ARBA" id="ARBA00004479"/>
    </source>
</evidence>
<evidence type="ECO:0000256" key="6">
    <source>
        <dbReference type="ARBA" id="ARBA00022527"/>
    </source>
</evidence>
<keyword evidence="15 22" id="KW-1133">Transmembrane helix</keyword>
<dbReference type="CDD" id="cd00028">
    <property type="entry name" value="B_lectin"/>
    <property type="match status" value="1"/>
</dbReference>
<evidence type="ECO:0000259" key="24">
    <source>
        <dbReference type="PROSITE" id="PS50011"/>
    </source>
</evidence>
<keyword evidence="18" id="KW-0675">Receptor</keyword>
<dbReference type="Gene3D" id="2.90.10.10">
    <property type="entry name" value="Bulb-type lectin domain"/>
    <property type="match status" value="2"/>
</dbReference>
<evidence type="ECO:0000256" key="17">
    <source>
        <dbReference type="ARBA" id="ARBA00023157"/>
    </source>
</evidence>
<dbReference type="SMART" id="SM00108">
    <property type="entry name" value="B_lectin"/>
    <property type="match status" value="1"/>
</dbReference>
<dbReference type="GO" id="GO:0005524">
    <property type="term" value="F:ATP binding"/>
    <property type="evidence" value="ECO:0007669"/>
    <property type="project" value="UniProtKB-KW"/>
</dbReference>
<accession>A0AAV0ZE03</accession>
<dbReference type="SUPFAM" id="SSF49870">
    <property type="entry name" value="Osmotin, thaumatin-like protein"/>
    <property type="match status" value="1"/>
</dbReference>
<dbReference type="Pfam" id="PF01453">
    <property type="entry name" value="B_lectin"/>
    <property type="match status" value="1"/>
</dbReference>
<dbReference type="AlphaFoldDB" id="A0AAV0ZE03"/>
<comment type="catalytic activity">
    <reaction evidence="20">
        <text>L-threonyl-[protein] + ATP = O-phospho-L-threonyl-[protein] + ADP + H(+)</text>
        <dbReference type="Rhea" id="RHEA:46608"/>
        <dbReference type="Rhea" id="RHEA-COMP:11060"/>
        <dbReference type="Rhea" id="RHEA-COMP:11605"/>
        <dbReference type="ChEBI" id="CHEBI:15378"/>
        <dbReference type="ChEBI" id="CHEBI:30013"/>
        <dbReference type="ChEBI" id="CHEBI:30616"/>
        <dbReference type="ChEBI" id="CHEBI:61977"/>
        <dbReference type="ChEBI" id="CHEBI:456216"/>
        <dbReference type="EC" id="2.7.11.1"/>
    </reaction>
</comment>
<dbReference type="InterPro" id="IPR001938">
    <property type="entry name" value="Thaumatin"/>
</dbReference>
<evidence type="ECO:0000256" key="16">
    <source>
        <dbReference type="ARBA" id="ARBA00023136"/>
    </source>
</evidence>
<dbReference type="EC" id="2.7.11.1" evidence="4"/>
<evidence type="ECO:0000256" key="12">
    <source>
        <dbReference type="ARBA" id="ARBA00022741"/>
    </source>
</evidence>
<feature type="chain" id="PRO_5043673373" description="non-specific serine/threonine protein kinase" evidence="23">
    <location>
        <begin position="23"/>
        <end position="1032"/>
    </location>
</feature>
<keyword evidence="6" id="KW-0723">Serine/threonine-protein kinase</keyword>
<dbReference type="SUPFAM" id="SSF51110">
    <property type="entry name" value="alpha-D-mannose-specific plant lectins"/>
    <property type="match status" value="1"/>
</dbReference>
<dbReference type="SMART" id="SM00220">
    <property type="entry name" value="S_TKc"/>
    <property type="match status" value="1"/>
</dbReference>
<dbReference type="FunFam" id="3.30.200.20:FF:000059">
    <property type="entry name" value="S-receptor-like serine/threonine-protein kinase"/>
    <property type="match status" value="1"/>
</dbReference>
<dbReference type="PROSITE" id="PS00316">
    <property type="entry name" value="THAUMATIN_1"/>
    <property type="match status" value="1"/>
</dbReference>
<evidence type="ECO:0000256" key="11">
    <source>
        <dbReference type="ARBA" id="ARBA00022734"/>
    </source>
</evidence>
<evidence type="ECO:0000256" key="3">
    <source>
        <dbReference type="ARBA" id="ARBA00010607"/>
    </source>
</evidence>
<evidence type="ECO:0000256" key="4">
    <source>
        <dbReference type="ARBA" id="ARBA00012513"/>
    </source>
</evidence>
<evidence type="ECO:0000259" key="25">
    <source>
        <dbReference type="PROSITE" id="PS50927"/>
    </source>
</evidence>
<keyword evidence="11" id="KW-0430">Lectin</keyword>
<dbReference type="GO" id="GO:0030246">
    <property type="term" value="F:carbohydrate binding"/>
    <property type="evidence" value="ECO:0007669"/>
    <property type="project" value="UniProtKB-KW"/>
</dbReference>
<dbReference type="SMART" id="SM00205">
    <property type="entry name" value="THN"/>
    <property type="match status" value="1"/>
</dbReference>
<name>A0AAV0ZE03_VICFA</name>
<evidence type="ECO:0000256" key="13">
    <source>
        <dbReference type="ARBA" id="ARBA00022777"/>
    </source>
</evidence>
<gene>
    <name evidence="26" type="ORF">VFH_I193400</name>
</gene>
<dbReference type="InterPro" id="IPR017949">
    <property type="entry name" value="Thaumatin_CS"/>
</dbReference>
<dbReference type="PROSITE" id="PS00108">
    <property type="entry name" value="PROTEIN_KINASE_ST"/>
    <property type="match status" value="1"/>
</dbReference>
<keyword evidence="9 22" id="KW-0812">Transmembrane</keyword>
<evidence type="ECO:0000256" key="19">
    <source>
        <dbReference type="ARBA" id="ARBA00023180"/>
    </source>
</evidence>
<evidence type="ECO:0000256" key="15">
    <source>
        <dbReference type="ARBA" id="ARBA00022989"/>
    </source>
</evidence>
<dbReference type="InterPro" id="IPR051343">
    <property type="entry name" value="G-type_lectin_kinases/EP1-like"/>
</dbReference>
<dbReference type="Gene3D" id="3.30.200.20">
    <property type="entry name" value="Phosphorylase Kinase, domain 1"/>
    <property type="match status" value="1"/>
</dbReference>
<dbReference type="SUPFAM" id="SSF56112">
    <property type="entry name" value="Protein kinase-like (PK-like)"/>
    <property type="match status" value="1"/>
</dbReference>
<comment type="catalytic activity">
    <reaction evidence="21">
        <text>L-seryl-[protein] + ATP = O-phospho-L-seryl-[protein] + ADP + H(+)</text>
        <dbReference type="Rhea" id="RHEA:17989"/>
        <dbReference type="Rhea" id="RHEA-COMP:9863"/>
        <dbReference type="Rhea" id="RHEA-COMP:11604"/>
        <dbReference type="ChEBI" id="CHEBI:15378"/>
        <dbReference type="ChEBI" id="CHEBI:29999"/>
        <dbReference type="ChEBI" id="CHEBI:30616"/>
        <dbReference type="ChEBI" id="CHEBI:83421"/>
        <dbReference type="ChEBI" id="CHEBI:456216"/>
        <dbReference type="EC" id="2.7.11.1"/>
    </reaction>
</comment>
<reference evidence="26 27" key="1">
    <citation type="submission" date="2023-01" db="EMBL/GenBank/DDBJ databases">
        <authorList>
            <person name="Kreplak J."/>
        </authorList>
    </citation>
    <scope>NUCLEOTIDE SEQUENCE [LARGE SCALE GENOMIC DNA]</scope>
</reference>
<dbReference type="PRINTS" id="PR00347">
    <property type="entry name" value="THAUMATIN"/>
</dbReference>
<protein>
    <recommendedName>
        <fullName evidence="4">non-specific serine/threonine protein kinase</fullName>
        <ecNumber evidence="4">2.7.11.1</ecNumber>
    </recommendedName>
</protein>
<dbReference type="InterPro" id="IPR000719">
    <property type="entry name" value="Prot_kinase_dom"/>
</dbReference>
<dbReference type="GO" id="GO:0004674">
    <property type="term" value="F:protein serine/threonine kinase activity"/>
    <property type="evidence" value="ECO:0007669"/>
    <property type="project" value="UniProtKB-KW"/>
</dbReference>
<comment type="subcellular location">
    <subcellularLocation>
        <location evidence="1">Membrane</location>
        <topology evidence="1">Single-pass type I membrane protein</topology>
    </subcellularLocation>
    <subcellularLocation>
        <location evidence="2">Secreted</location>
    </subcellularLocation>
</comment>
<evidence type="ECO:0000313" key="26">
    <source>
        <dbReference type="EMBL" id="CAI8595488.1"/>
    </source>
</evidence>
<dbReference type="PANTHER" id="PTHR47976">
    <property type="entry name" value="G-TYPE LECTIN S-RECEPTOR-LIKE SERINE/THREONINE-PROTEIN KINASE SD2-5"/>
    <property type="match status" value="1"/>
</dbReference>
<evidence type="ECO:0000256" key="7">
    <source>
        <dbReference type="ARBA" id="ARBA00022536"/>
    </source>
</evidence>
<dbReference type="Gene3D" id="1.10.510.10">
    <property type="entry name" value="Transferase(Phosphotransferase) domain 1"/>
    <property type="match status" value="1"/>
</dbReference>
<dbReference type="Pfam" id="PF00069">
    <property type="entry name" value="Pkinase"/>
    <property type="match status" value="1"/>
</dbReference>
<feature type="signal peptide" evidence="23">
    <location>
        <begin position="1"/>
        <end position="22"/>
    </location>
</feature>
<dbReference type="GO" id="GO:0016020">
    <property type="term" value="C:membrane"/>
    <property type="evidence" value="ECO:0007669"/>
    <property type="project" value="UniProtKB-SubCell"/>
</dbReference>
<dbReference type="Pfam" id="PF00314">
    <property type="entry name" value="Thaumatin"/>
    <property type="match status" value="1"/>
</dbReference>
<keyword evidence="17" id="KW-1015">Disulfide bond</keyword>
<dbReference type="PANTHER" id="PTHR47976:SF121">
    <property type="entry name" value="MALECTIN_RECEPTOR-LIKE KINASE FAMILY PROTEIN"/>
    <property type="match status" value="1"/>
</dbReference>
<evidence type="ECO:0000256" key="9">
    <source>
        <dbReference type="ARBA" id="ARBA00022692"/>
    </source>
</evidence>
<keyword evidence="14" id="KW-0067">ATP-binding</keyword>
<dbReference type="InterPro" id="IPR037176">
    <property type="entry name" value="Osmotin/thaumatin-like_sf"/>
</dbReference>
<keyword evidence="7" id="KW-0245">EGF-like domain</keyword>
<dbReference type="InterPro" id="IPR011009">
    <property type="entry name" value="Kinase-like_dom_sf"/>
</dbReference>
<dbReference type="FunFam" id="2.90.10.30:FF:000001">
    <property type="entry name" value="Serine/threonine-protein kinase"/>
    <property type="match status" value="1"/>
</dbReference>
<keyword evidence="27" id="KW-1185">Reference proteome</keyword>
<dbReference type="Gene3D" id="2.60.110.10">
    <property type="entry name" value="Thaumatin"/>
    <property type="match status" value="1"/>
</dbReference>
<dbReference type="InterPro" id="IPR008271">
    <property type="entry name" value="Ser/Thr_kinase_AS"/>
</dbReference>
<evidence type="ECO:0000256" key="2">
    <source>
        <dbReference type="ARBA" id="ARBA00004613"/>
    </source>
</evidence>
<feature type="transmembrane region" description="Helical" evidence="22">
    <location>
        <begin position="683"/>
        <end position="707"/>
    </location>
</feature>
<keyword evidence="16 22" id="KW-0472">Membrane</keyword>
<evidence type="ECO:0000256" key="21">
    <source>
        <dbReference type="ARBA" id="ARBA00048679"/>
    </source>
</evidence>
<evidence type="ECO:0000256" key="14">
    <source>
        <dbReference type="ARBA" id="ARBA00022840"/>
    </source>
</evidence>
<evidence type="ECO:0000256" key="8">
    <source>
        <dbReference type="ARBA" id="ARBA00022679"/>
    </source>
</evidence>
<dbReference type="InterPro" id="IPR036426">
    <property type="entry name" value="Bulb-type_lectin_dom_sf"/>
</dbReference>
<comment type="similarity">
    <text evidence="3">Belongs to the thaumatin family.</text>
</comment>
<proteinExistence type="inferred from homology"/>
<evidence type="ECO:0000256" key="20">
    <source>
        <dbReference type="ARBA" id="ARBA00047899"/>
    </source>
</evidence>
<evidence type="ECO:0000256" key="22">
    <source>
        <dbReference type="SAM" id="Phobius"/>
    </source>
</evidence>
<evidence type="ECO:0000313" key="27">
    <source>
        <dbReference type="Proteomes" id="UP001157006"/>
    </source>
</evidence>
<dbReference type="FunFam" id="2.60.110.10:FF:000002">
    <property type="entry name" value="Thaumatin-like protein 1a"/>
    <property type="match status" value="1"/>
</dbReference>
<organism evidence="26 27">
    <name type="scientific">Vicia faba</name>
    <name type="common">Broad bean</name>
    <name type="synonym">Faba vulgaris</name>
    <dbReference type="NCBI Taxonomy" id="3906"/>
    <lineage>
        <taxon>Eukaryota</taxon>
        <taxon>Viridiplantae</taxon>
        <taxon>Streptophyta</taxon>
        <taxon>Embryophyta</taxon>
        <taxon>Tracheophyta</taxon>
        <taxon>Spermatophyta</taxon>
        <taxon>Magnoliopsida</taxon>
        <taxon>eudicotyledons</taxon>
        <taxon>Gunneridae</taxon>
        <taxon>Pentapetalae</taxon>
        <taxon>rosids</taxon>
        <taxon>fabids</taxon>
        <taxon>Fabales</taxon>
        <taxon>Fabaceae</taxon>
        <taxon>Papilionoideae</taxon>
        <taxon>50 kb inversion clade</taxon>
        <taxon>NPAAA clade</taxon>
        <taxon>Hologalegina</taxon>
        <taxon>IRL clade</taxon>
        <taxon>Fabeae</taxon>
        <taxon>Vicia</taxon>
    </lineage>
</organism>
<dbReference type="PROSITE" id="PS51367">
    <property type="entry name" value="THAUMATIN_2"/>
    <property type="match status" value="1"/>
</dbReference>
<evidence type="ECO:0000256" key="10">
    <source>
        <dbReference type="ARBA" id="ARBA00022729"/>
    </source>
</evidence>
<keyword evidence="5" id="KW-0964">Secreted</keyword>
<feature type="domain" description="Bulb-type lectin" evidence="25">
    <location>
        <begin position="253"/>
        <end position="380"/>
    </location>
</feature>
<dbReference type="FunFam" id="2.90.10.10:FF:000013">
    <property type="entry name" value="G-type lectin S-receptor-like serine/threonine-protein kinase LECRK1"/>
    <property type="match status" value="1"/>
</dbReference>
<keyword evidence="8" id="KW-0808">Transferase</keyword>
<feature type="domain" description="Protein kinase" evidence="24">
    <location>
        <begin position="743"/>
        <end position="1025"/>
    </location>
</feature>
<keyword evidence="13" id="KW-0418">Kinase</keyword>
<dbReference type="EMBL" id="OX451735">
    <property type="protein sequence ID" value="CAI8595488.1"/>
    <property type="molecule type" value="Genomic_DNA"/>
</dbReference>
<dbReference type="PROSITE" id="PS50927">
    <property type="entry name" value="BULB_LECTIN"/>
    <property type="match status" value="1"/>
</dbReference>
<keyword evidence="19" id="KW-0325">Glycoprotein</keyword>
<dbReference type="PROSITE" id="PS50011">
    <property type="entry name" value="PROTEIN_KINASE_DOM"/>
    <property type="match status" value="1"/>
</dbReference>
<evidence type="ECO:0000256" key="23">
    <source>
        <dbReference type="SAM" id="SignalP"/>
    </source>
</evidence>
<keyword evidence="10 23" id="KW-0732">Signal</keyword>
<keyword evidence="12" id="KW-0547">Nucleotide-binding</keyword>